<dbReference type="GeneID" id="38123049"/>
<dbReference type="SUPFAM" id="SSF55205">
    <property type="entry name" value="EPT/RTPC-like"/>
    <property type="match status" value="1"/>
</dbReference>
<dbReference type="GO" id="GO:0005634">
    <property type="term" value="C:nucleus"/>
    <property type="evidence" value="ECO:0007669"/>
    <property type="project" value="TreeGrafter"/>
</dbReference>
<proteinExistence type="predicted"/>
<dbReference type="InterPro" id="IPR037136">
    <property type="entry name" value="RNA3'_phos_cyclase_dom_sf"/>
</dbReference>
<evidence type="ECO:0000259" key="1">
    <source>
        <dbReference type="Pfam" id="PF01137"/>
    </source>
</evidence>
<dbReference type="Pfam" id="PF01137">
    <property type="entry name" value="RTC"/>
    <property type="match status" value="1"/>
</dbReference>
<comment type="caution">
    <text evidence="2">The sequence shown here is derived from an EMBL/GenBank/DDBJ whole genome shotgun (WGS) entry which is preliminary data.</text>
</comment>
<evidence type="ECO:0000313" key="3">
    <source>
        <dbReference type="Proteomes" id="UP000215305"/>
    </source>
</evidence>
<dbReference type="FunFam" id="3.65.10.20:FF:000013">
    <property type="entry name" value="TatD related DNase"/>
    <property type="match status" value="1"/>
</dbReference>
<reference evidence="2" key="1">
    <citation type="submission" date="2018-08" db="EMBL/GenBank/DDBJ databases">
        <title>Draft genome sequence of azole-resistant Aspergillus thermomutatus (Neosartorya pseudofischeri) strain HMR AF 39, isolated from a human nasal aspirate.</title>
        <authorList>
            <person name="Parent-Michaud M."/>
            <person name="Dufresne P.J."/>
            <person name="Fournier E."/>
            <person name="Martineau C."/>
            <person name="Moreira S."/>
            <person name="Perkins V."/>
            <person name="De Repentigny L."/>
            <person name="Dufresne S.F."/>
        </authorList>
    </citation>
    <scope>NUCLEOTIDE SEQUENCE [LARGE SCALE GENOMIC DNA]</scope>
    <source>
        <strain evidence="2">HMR AF 39</strain>
    </source>
</reference>
<organism evidence="2 3">
    <name type="scientific">Aspergillus thermomutatus</name>
    <name type="common">Neosartorya pseudofischeri</name>
    <dbReference type="NCBI Taxonomy" id="41047"/>
    <lineage>
        <taxon>Eukaryota</taxon>
        <taxon>Fungi</taxon>
        <taxon>Dikarya</taxon>
        <taxon>Ascomycota</taxon>
        <taxon>Pezizomycotina</taxon>
        <taxon>Eurotiomycetes</taxon>
        <taxon>Eurotiomycetidae</taxon>
        <taxon>Eurotiales</taxon>
        <taxon>Aspergillaceae</taxon>
        <taxon>Aspergillus</taxon>
        <taxon>Aspergillus subgen. Fumigati</taxon>
    </lineage>
</organism>
<gene>
    <name evidence="2" type="ORF">CDV56_101075</name>
</gene>
<keyword evidence="3" id="KW-1185">Reference proteome</keyword>
<dbReference type="OrthoDB" id="25029at2759"/>
<dbReference type="STRING" id="41047.A0A397G0B0"/>
<protein>
    <recommendedName>
        <fullName evidence="1">RNA 3'-terminal phosphate cyclase domain-containing protein</fullName>
    </recommendedName>
</protein>
<dbReference type="InterPro" id="IPR013792">
    <property type="entry name" value="RNA3'P_cycl/enolpyr_Trfase_a/b"/>
</dbReference>
<dbReference type="AlphaFoldDB" id="A0A397G0B0"/>
<dbReference type="Gene3D" id="3.65.10.20">
    <property type="entry name" value="RNA 3'-terminal phosphate cyclase domain"/>
    <property type="match status" value="2"/>
</dbReference>
<dbReference type="InterPro" id="IPR023797">
    <property type="entry name" value="RNA3'_phos_cyclase_dom"/>
</dbReference>
<evidence type="ECO:0000313" key="2">
    <source>
        <dbReference type="EMBL" id="RHZ43254.1"/>
    </source>
</evidence>
<feature type="domain" description="RNA 3'-terminal phosphate cyclase" evidence="1">
    <location>
        <begin position="18"/>
        <end position="436"/>
    </location>
</feature>
<name>A0A397G0B0_ASPTH</name>
<dbReference type="PANTHER" id="PTHR11096">
    <property type="entry name" value="RNA 3' TERMINAL PHOSPHATE CYCLASE"/>
    <property type="match status" value="1"/>
</dbReference>
<sequence>MPSSPSRRERIHLDGRTLEGGGQLVRIALALSTITGQPITIDHIRGNRTGKKGLKASHLAAIKYLADVSGSAVSGAEVGSSSLTYRPPPDAETRVRQNQEINLHLPTAGSISLVFQALYPYLLHTGGGLSDEEPQPVRVTITGGTNVSFSPSYDYISQVLVPNFARVGLPPLAVHLEKRGWATGPFSLGKVTFIIDPMDRKPESHGFPRVDLNKYRRGKITQVDITVLAPDTLLFRGSHADRDQENSQTANHTYQPTTVRRLIEYETIRMLRTRLRRMPSSIVDPPARPDENDELVPIKLHTSERTHHRSHIYILIVAHTSNGFKLGRDALFGGQAGKIGGRRGRPTDDTSIAMELVERCVDDFVHELYDPGRRSTSEGRPPCVDEHMRDQLVIFEALGMSKSKCEADDEGKEDRRYYSLHTQTARWVCEQMLGVEW</sequence>
<dbReference type="GO" id="GO:0003963">
    <property type="term" value="F:RNA-3'-phosphate cyclase activity"/>
    <property type="evidence" value="ECO:0007669"/>
    <property type="project" value="TreeGrafter"/>
</dbReference>
<accession>A0A397G0B0</accession>
<dbReference type="PANTHER" id="PTHR11096:SF0">
    <property type="entry name" value="RNA 3'-TERMINAL PHOSPHATE CYCLASE"/>
    <property type="match status" value="1"/>
</dbReference>
<dbReference type="GO" id="GO:0006396">
    <property type="term" value="P:RNA processing"/>
    <property type="evidence" value="ECO:0007669"/>
    <property type="project" value="InterPro"/>
</dbReference>
<dbReference type="EMBL" id="NKHU02000457">
    <property type="protein sequence ID" value="RHZ43254.1"/>
    <property type="molecule type" value="Genomic_DNA"/>
</dbReference>
<dbReference type="Proteomes" id="UP000215305">
    <property type="component" value="Unassembled WGS sequence"/>
</dbReference>
<dbReference type="VEuPathDB" id="FungiDB:CDV56_101075"/>
<dbReference type="RefSeq" id="XP_026609634.1">
    <property type="nucleotide sequence ID" value="XM_026754694.1"/>
</dbReference>
<dbReference type="InterPro" id="IPR000228">
    <property type="entry name" value="RNA3'_term_phos_cyc"/>
</dbReference>